<evidence type="ECO:0000313" key="3">
    <source>
        <dbReference type="EMBL" id="MBP3193111.1"/>
    </source>
</evidence>
<dbReference type="SUPFAM" id="SSF53474">
    <property type="entry name" value="alpha/beta-Hydrolases"/>
    <property type="match status" value="1"/>
</dbReference>
<dbReference type="InterPro" id="IPR000073">
    <property type="entry name" value="AB_hydrolase_1"/>
</dbReference>
<keyword evidence="1" id="KW-0456">Lyase</keyword>
<evidence type="ECO:0000313" key="4">
    <source>
        <dbReference type="Proteomes" id="UP000673975"/>
    </source>
</evidence>
<keyword evidence="4" id="KW-1185">Reference proteome</keyword>
<gene>
    <name evidence="3" type="ORF">NATSA_10590</name>
</gene>
<sequence>MVTEFTHTEKHYEAELRFDIRKYVDNPRLPDLLFLHGFMGSGMQFRHLFTGISDIVNPATADISIPGPTHSPAGSLAEPLSRGIHQIVSGYLNGGDHFDHPFVAGYSMGGRLALSWATRFPGHLSGLILESTTAGIFDERKREQRRIRDAENADRIRADFPAFLNEWEKNPLFQIDDGGSAASVPRYIRQKKDNSGTQVTSGARNRLETIQRSQHPETAAAWLEGFGAGVMPPVWDQLDRIRCPVIMITGRMDSKFCDIAGRMTKKLPDAHHTIVPDAAHRVHIDSPDHYISTLRDFLNTCGTNNKIDFSVRPE</sequence>
<dbReference type="RefSeq" id="WP_210512426.1">
    <property type="nucleotide sequence ID" value="NZ_JAFIDN010000008.1"/>
</dbReference>
<dbReference type="EMBL" id="JAFIDN010000008">
    <property type="protein sequence ID" value="MBP3193111.1"/>
    <property type="molecule type" value="Genomic_DNA"/>
</dbReference>
<dbReference type="PANTHER" id="PTHR42916:SF1">
    <property type="entry name" value="PROTEIN PHYLLO, CHLOROPLASTIC"/>
    <property type="match status" value="1"/>
</dbReference>
<dbReference type="Pfam" id="PF00561">
    <property type="entry name" value="Abhydrolase_1"/>
    <property type="match status" value="1"/>
</dbReference>
<dbReference type="GO" id="GO:0016829">
    <property type="term" value="F:lyase activity"/>
    <property type="evidence" value="ECO:0007669"/>
    <property type="project" value="UniProtKB-KW"/>
</dbReference>
<accession>A0A8J7UVZ9</accession>
<organism evidence="3 4">
    <name type="scientific">Natronogracilivirga saccharolytica</name>
    <dbReference type="NCBI Taxonomy" id="2812953"/>
    <lineage>
        <taxon>Bacteria</taxon>
        <taxon>Pseudomonadati</taxon>
        <taxon>Balneolota</taxon>
        <taxon>Balneolia</taxon>
        <taxon>Balneolales</taxon>
        <taxon>Cyclonatronaceae</taxon>
        <taxon>Natronogracilivirga</taxon>
    </lineage>
</organism>
<evidence type="ECO:0000256" key="1">
    <source>
        <dbReference type="ARBA" id="ARBA00023239"/>
    </source>
</evidence>
<protein>
    <submittedName>
        <fullName evidence="3">Alpha/beta fold hydrolase</fullName>
    </submittedName>
</protein>
<dbReference type="GO" id="GO:0016787">
    <property type="term" value="F:hydrolase activity"/>
    <property type="evidence" value="ECO:0007669"/>
    <property type="project" value="UniProtKB-KW"/>
</dbReference>
<keyword evidence="3" id="KW-0378">Hydrolase</keyword>
<dbReference type="Proteomes" id="UP000673975">
    <property type="component" value="Unassembled WGS sequence"/>
</dbReference>
<dbReference type="Gene3D" id="3.40.50.1820">
    <property type="entry name" value="alpha/beta hydrolase"/>
    <property type="match status" value="1"/>
</dbReference>
<dbReference type="AlphaFoldDB" id="A0A8J7UVZ9"/>
<comment type="caution">
    <text evidence="3">The sequence shown here is derived from an EMBL/GenBank/DDBJ whole genome shotgun (WGS) entry which is preliminary data.</text>
</comment>
<feature type="domain" description="AB hydrolase-1" evidence="2">
    <location>
        <begin position="32"/>
        <end position="287"/>
    </location>
</feature>
<dbReference type="PANTHER" id="PTHR42916">
    <property type="entry name" value="2-SUCCINYL-5-ENOLPYRUVYL-6-HYDROXY-3-CYCLOHEXENE-1-CARBOXYLATE SYNTHASE"/>
    <property type="match status" value="1"/>
</dbReference>
<dbReference type="InterPro" id="IPR029058">
    <property type="entry name" value="AB_hydrolase_fold"/>
</dbReference>
<name>A0A8J7UVZ9_9BACT</name>
<evidence type="ECO:0000259" key="2">
    <source>
        <dbReference type="Pfam" id="PF00561"/>
    </source>
</evidence>
<proteinExistence type="predicted"/>
<reference evidence="3" key="1">
    <citation type="submission" date="2021-02" db="EMBL/GenBank/DDBJ databases">
        <title>Natronogracilivirga saccharolytica gen. nov. sp. nov. a new anaerobic, haloalkiliphilic carbohydrate-fermenting bacterium from soda lake and proposing of Cyclonatronumiaceae fam. nov. in the phylum Balneolaeota.</title>
        <authorList>
            <person name="Zhilina T.N."/>
            <person name="Sorokin D.Y."/>
            <person name="Zavarzina D.G."/>
            <person name="Toshchakov S.V."/>
            <person name="Kublanov I.V."/>
        </authorList>
    </citation>
    <scope>NUCLEOTIDE SEQUENCE</scope>
    <source>
        <strain evidence="3">Z-1702</strain>
    </source>
</reference>